<dbReference type="SUPFAM" id="SSF159127">
    <property type="entry name" value="HupF/HypC-like"/>
    <property type="match status" value="1"/>
</dbReference>
<reference evidence="2 3" key="1">
    <citation type="submission" date="2016-10" db="EMBL/GenBank/DDBJ databases">
        <authorList>
            <person name="de Groot N.N."/>
        </authorList>
    </citation>
    <scope>NUCLEOTIDE SEQUENCE [LARGE SCALE GENOMIC DNA]</scope>
    <source>
        <strain evidence="2 3">DSM 43357</strain>
    </source>
</reference>
<keyword evidence="3" id="KW-1185">Reference proteome</keyword>
<gene>
    <name evidence="2" type="ORF">SAMN05660976_07909</name>
</gene>
<organism evidence="2 3">
    <name type="scientific">Nonomuraea pusilla</name>
    <dbReference type="NCBI Taxonomy" id="46177"/>
    <lineage>
        <taxon>Bacteria</taxon>
        <taxon>Bacillati</taxon>
        <taxon>Actinomycetota</taxon>
        <taxon>Actinomycetes</taxon>
        <taxon>Streptosporangiales</taxon>
        <taxon>Streptosporangiaceae</taxon>
        <taxon>Nonomuraea</taxon>
    </lineage>
</organism>
<name>A0A1H8HV00_9ACTN</name>
<sequence length="90" mass="9729">MCLGIPGELVGYVEEQADLGVVDVAGVRRRINIGLLVNEDLRLGDWVLVHVGFALSKISESEARAVLDYLEGLGQAYDDELDALRGSDIS</sequence>
<dbReference type="InterPro" id="IPR001109">
    <property type="entry name" value="Hydrogenase_HupF/HypC"/>
</dbReference>
<dbReference type="PRINTS" id="PR00445">
    <property type="entry name" value="HUPFHYPC"/>
</dbReference>
<evidence type="ECO:0000256" key="1">
    <source>
        <dbReference type="ARBA" id="ARBA00006018"/>
    </source>
</evidence>
<accession>A0A1H8HV00</accession>
<dbReference type="FunFam" id="2.30.30.140:FF:000022">
    <property type="entry name" value="Hydrogenase assembly chaperone HybG"/>
    <property type="match status" value="1"/>
</dbReference>
<dbReference type="NCBIfam" id="TIGR00074">
    <property type="entry name" value="hypC_hupF"/>
    <property type="match status" value="1"/>
</dbReference>
<dbReference type="PANTHER" id="PTHR35177">
    <property type="entry name" value="HYDROGENASE MATURATION FACTOR HYBG"/>
    <property type="match status" value="1"/>
</dbReference>
<dbReference type="AlphaFoldDB" id="A0A1H8HV00"/>
<evidence type="ECO:0000313" key="3">
    <source>
        <dbReference type="Proteomes" id="UP000198953"/>
    </source>
</evidence>
<comment type="similarity">
    <text evidence="1">Belongs to the HupF/HypC family.</text>
</comment>
<dbReference type="GO" id="GO:1902670">
    <property type="term" value="F:carbon dioxide binding"/>
    <property type="evidence" value="ECO:0007669"/>
    <property type="project" value="TreeGrafter"/>
</dbReference>
<dbReference type="Gene3D" id="2.30.30.140">
    <property type="match status" value="1"/>
</dbReference>
<evidence type="ECO:0000313" key="2">
    <source>
        <dbReference type="EMBL" id="SEN60180.1"/>
    </source>
</evidence>
<dbReference type="GO" id="GO:0051604">
    <property type="term" value="P:protein maturation"/>
    <property type="evidence" value="ECO:0007669"/>
    <property type="project" value="TreeGrafter"/>
</dbReference>
<protein>
    <submittedName>
        <fullName evidence="2">Hydrogenase expression/formation protein HypC</fullName>
    </submittedName>
</protein>
<dbReference type="GO" id="GO:0005506">
    <property type="term" value="F:iron ion binding"/>
    <property type="evidence" value="ECO:0007669"/>
    <property type="project" value="TreeGrafter"/>
</dbReference>
<dbReference type="Proteomes" id="UP000198953">
    <property type="component" value="Unassembled WGS sequence"/>
</dbReference>
<proteinExistence type="inferred from homology"/>
<dbReference type="EMBL" id="FOBF01000030">
    <property type="protein sequence ID" value="SEN60180.1"/>
    <property type="molecule type" value="Genomic_DNA"/>
</dbReference>
<dbReference type="Pfam" id="PF01455">
    <property type="entry name" value="HupF_HypC"/>
    <property type="match status" value="1"/>
</dbReference>
<dbReference type="OrthoDB" id="9806017at2"/>
<dbReference type="STRING" id="46177.SAMN05660976_07909"/>
<dbReference type="PANTHER" id="PTHR35177:SF2">
    <property type="entry name" value="HYDROGENASE MATURATION FACTOR HYBG"/>
    <property type="match status" value="1"/>
</dbReference>
<dbReference type="RefSeq" id="WP_055509181.1">
    <property type="nucleotide sequence ID" value="NZ_BBZG01000006.1"/>
</dbReference>